<gene>
    <name evidence="2" type="ORF">SAMN05443248_3792</name>
</gene>
<dbReference type="EMBL" id="LT670817">
    <property type="protein sequence ID" value="SHH12970.1"/>
    <property type="molecule type" value="Genomic_DNA"/>
</dbReference>
<evidence type="ECO:0000313" key="2">
    <source>
        <dbReference type="EMBL" id="SHH12970.1"/>
    </source>
</evidence>
<dbReference type="SUPFAM" id="SSF50475">
    <property type="entry name" value="FMN-binding split barrel"/>
    <property type="match status" value="1"/>
</dbReference>
<dbReference type="InterPro" id="IPR012349">
    <property type="entry name" value="Split_barrel_FMN-bd"/>
</dbReference>
<name>A0A1M5QGK7_9BRAD</name>
<dbReference type="OrthoDB" id="329702at2"/>
<dbReference type="SUPFAM" id="SSF55781">
    <property type="entry name" value="GAF domain-like"/>
    <property type="match status" value="1"/>
</dbReference>
<dbReference type="InterPro" id="IPR003018">
    <property type="entry name" value="GAF"/>
</dbReference>
<proteinExistence type="predicted"/>
<evidence type="ECO:0000313" key="3">
    <source>
        <dbReference type="Proteomes" id="UP000189796"/>
    </source>
</evidence>
<dbReference type="SMART" id="SM00065">
    <property type="entry name" value="GAF"/>
    <property type="match status" value="1"/>
</dbReference>
<dbReference type="Pfam" id="PF01243">
    <property type="entry name" value="PNPOx_N"/>
    <property type="match status" value="1"/>
</dbReference>
<dbReference type="Gene3D" id="2.30.110.10">
    <property type="entry name" value="Electron Transport, Fmn-binding Protein, Chain A"/>
    <property type="match status" value="1"/>
</dbReference>
<dbReference type="Proteomes" id="UP000189796">
    <property type="component" value="Chromosome I"/>
</dbReference>
<reference evidence="2 3" key="1">
    <citation type="submission" date="2016-11" db="EMBL/GenBank/DDBJ databases">
        <authorList>
            <person name="Jaros S."/>
            <person name="Januszkiewicz K."/>
            <person name="Wedrychowicz H."/>
        </authorList>
    </citation>
    <scope>NUCLEOTIDE SEQUENCE [LARGE SCALE GENOMIC DNA]</scope>
    <source>
        <strain evidence="2 3">GAS138</strain>
    </source>
</reference>
<dbReference type="PANTHER" id="PTHR40660">
    <property type="entry name" value="5'-PHOSPHATE OXIDASE PUTATIVE DOMAIN-CONTAINING PROTEIN-RELATED"/>
    <property type="match status" value="1"/>
</dbReference>
<dbReference type="InterPro" id="IPR029016">
    <property type="entry name" value="GAF-like_dom_sf"/>
</dbReference>
<sequence>MTIRLRDLQACFEGVIPSIIATASQDGVPNISYLSHVALVDDEHVALSDQFFSKTAANIRANNNAAAMLVDPRDGSQYRLSVIFERSLDSGALFEIMAAELRASSAQLGMADVMRLRGVDIYRVASVEAIPSPGAAIATSSPAASPYLVAAATLCGRISEAREIDAIVDALLDGLRDSFGCSNSVLLVKYPAGERLVTVGSRGYSWTGIGSEVTIGEAIIGTVAAERRTIRISDMSRIRRFGDAIRASAVDENRTRTIALPSLADAMSQMALPMIAGGALRGVLFLESKERLAFPKDLETALSILASNAAAVLTLADNTSGSEQSLVTSQGNGALAGRPFSVVHHLFDDSVFIDGEYLIKGVSGRLLVHLLGLHLQEGRADFTNREMRLSDELRLPDFKDNLETRLLLLRRRLDEKAAPIRLLRTGRGKLRLEIAGPALLESR</sequence>
<accession>A0A1M5QGK7</accession>
<protein>
    <submittedName>
        <fullName evidence="2">Adenylate cyclase</fullName>
    </submittedName>
</protein>
<organism evidence="2 3">
    <name type="scientific">Bradyrhizobium erythrophlei</name>
    <dbReference type="NCBI Taxonomy" id="1437360"/>
    <lineage>
        <taxon>Bacteria</taxon>
        <taxon>Pseudomonadati</taxon>
        <taxon>Pseudomonadota</taxon>
        <taxon>Alphaproteobacteria</taxon>
        <taxon>Hyphomicrobiales</taxon>
        <taxon>Nitrobacteraceae</taxon>
        <taxon>Bradyrhizobium</taxon>
    </lineage>
</organism>
<dbReference type="AlphaFoldDB" id="A0A1M5QGK7"/>
<feature type="domain" description="GAF" evidence="1">
    <location>
        <begin position="163"/>
        <end position="323"/>
    </location>
</feature>
<dbReference type="Pfam" id="PF13185">
    <property type="entry name" value="GAF_2"/>
    <property type="match status" value="1"/>
</dbReference>
<dbReference type="Gene3D" id="3.30.450.40">
    <property type="match status" value="1"/>
</dbReference>
<dbReference type="PANTHER" id="PTHR40660:SF1">
    <property type="entry name" value="5'-PHOSPHATE OXIDASE PUTATIVE DOMAIN-CONTAINING PROTEIN-RELATED"/>
    <property type="match status" value="1"/>
</dbReference>
<evidence type="ECO:0000259" key="1">
    <source>
        <dbReference type="SMART" id="SM00065"/>
    </source>
</evidence>
<dbReference type="RefSeq" id="WP_079602724.1">
    <property type="nucleotide sequence ID" value="NZ_LT670817.1"/>
</dbReference>
<dbReference type="InterPro" id="IPR011576">
    <property type="entry name" value="Pyridox_Oxase_N"/>
</dbReference>